<gene>
    <name evidence="1" type="ORF">S01H1_34094</name>
</gene>
<name>X0V734_9ZZZZ</name>
<proteinExistence type="predicted"/>
<dbReference type="AlphaFoldDB" id="X0V734"/>
<comment type="caution">
    <text evidence="1">The sequence shown here is derived from an EMBL/GenBank/DDBJ whole genome shotgun (WGS) entry which is preliminary data.</text>
</comment>
<dbReference type="EMBL" id="BARS01021203">
    <property type="protein sequence ID" value="GAG13949.1"/>
    <property type="molecule type" value="Genomic_DNA"/>
</dbReference>
<reference evidence="1" key="1">
    <citation type="journal article" date="2014" name="Front. Microbiol.">
        <title>High frequency of phylogenetically diverse reductive dehalogenase-homologous genes in deep subseafloor sedimentary metagenomes.</title>
        <authorList>
            <person name="Kawai M."/>
            <person name="Futagami T."/>
            <person name="Toyoda A."/>
            <person name="Takaki Y."/>
            <person name="Nishi S."/>
            <person name="Hori S."/>
            <person name="Arai W."/>
            <person name="Tsubouchi T."/>
            <person name="Morono Y."/>
            <person name="Uchiyama I."/>
            <person name="Ito T."/>
            <person name="Fujiyama A."/>
            <person name="Inagaki F."/>
            <person name="Takami H."/>
        </authorList>
    </citation>
    <scope>NUCLEOTIDE SEQUENCE</scope>
    <source>
        <strain evidence="1">Expedition CK06-06</strain>
    </source>
</reference>
<accession>X0V734</accession>
<evidence type="ECO:0000313" key="1">
    <source>
        <dbReference type="EMBL" id="GAG13949.1"/>
    </source>
</evidence>
<protein>
    <submittedName>
        <fullName evidence="1">Uncharacterized protein</fullName>
    </submittedName>
</protein>
<organism evidence="1">
    <name type="scientific">marine sediment metagenome</name>
    <dbReference type="NCBI Taxonomy" id="412755"/>
    <lineage>
        <taxon>unclassified sequences</taxon>
        <taxon>metagenomes</taxon>
        <taxon>ecological metagenomes</taxon>
    </lineage>
</organism>
<sequence>MDEVVKTETDDLHQMIQNWKKSWLGFYSTDGVNEWIYEEFVEEIEVYIIPYIGRLYDTNHLTETDCGVFCGRLFGEITDMRRLLRLQDPEDSPLESS</sequence>